<protein>
    <submittedName>
        <fullName evidence="2">Cbb3-type cytochrome oxidase component FixQ</fullName>
        <ecNumber evidence="2">1.9.3.1</ecNumber>
    </submittedName>
</protein>
<sequence length="46" mass="4889">WTSPPCASWPRWPRSPPSSRYLPGPGGAATAPASRKPRAFPSSNPT</sequence>
<dbReference type="EC" id="1.9.3.1" evidence="2"/>
<dbReference type="GO" id="GO:0016491">
    <property type="term" value="F:oxidoreductase activity"/>
    <property type="evidence" value="ECO:0007669"/>
    <property type="project" value="UniProtKB-KW"/>
</dbReference>
<evidence type="ECO:0000256" key="1">
    <source>
        <dbReference type="SAM" id="MobiDB-lite"/>
    </source>
</evidence>
<reference evidence="2" key="1">
    <citation type="submission" date="2020-02" db="EMBL/GenBank/DDBJ databases">
        <authorList>
            <person name="Meier V. D."/>
        </authorList>
    </citation>
    <scope>NUCLEOTIDE SEQUENCE</scope>
    <source>
        <strain evidence="2">AVDCRST_MAG51</strain>
    </source>
</reference>
<keyword evidence="2" id="KW-0560">Oxidoreductase</keyword>
<organism evidence="2">
    <name type="scientific">uncultured Ramlibacter sp</name>
    <dbReference type="NCBI Taxonomy" id="260755"/>
    <lineage>
        <taxon>Bacteria</taxon>
        <taxon>Pseudomonadati</taxon>
        <taxon>Pseudomonadota</taxon>
        <taxon>Betaproteobacteria</taxon>
        <taxon>Burkholderiales</taxon>
        <taxon>Comamonadaceae</taxon>
        <taxon>Ramlibacter</taxon>
        <taxon>environmental samples</taxon>
    </lineage>
</organism>
<proteinExistence type="predicted"/>
<evidence type="ECO:0000313" key="2">
    <source>
        <dbReference type="EMBL" id="CAA9412574.1"/>
    </source>
</evidence>
<feature type="non-terminal residue" evidence="2">
    <location>
        <position position="46"/>
    </location>
</feature>
<dbReference type="EMBL" id="CADCUX010000325">
    <property type="protein sequence ID" value="CAA9412574.1"/>
    <property type="molecule type" value="Genomic_DNA"/>
</dbReference>
<gene>
    <name evidence="2" type="ORF">AVDCRST_MAG51-1505</name>
</gene>
<accession>A0A6J4PFX6</accession>
<name>A0A6J4PFX6_9BURK</name>
<dbReference type="AlphaFoldDB" id="A0A6J4PFX6"/>
<feature type="non-terminal residue" evidence="2">
    <location>
        <position position="1"/>
    </location>
</feature>
<feature type="region of interest" description="Disordered" evidence="1">
    <location>
        <begin position="1"/>
        <end position="46"/>
    </location>
</feature>
<feature type="compositionally biased region" description="Low complexity" evidence="1">
    <location>
        <begin position="1"/>
        <end position="33"/>
    </location>
</feature>